<keyword evidence="2" id="KW-1185">Reference proteome</keyword>
<organism evidence="1 2">
    <name type="scientific">Zea mays</name>
    <name type="common">Maize</name>
    <dbReference type="NCBI Taxonomy" id="4577"/>
    <lineage>
        <taxon>Eukaryota</taxon>
        <taxon>Viridiplantae</taxon>
        <taxon>Streptophyta</taxon>
        <taxon>Embryophyta</taxon>
        <taxon>Tracheophyta</taxon>
        <taxon>Spermatophyta</taxon>
        <taxon>Magnoliopsida</taxon>
        <taxon>Liliopsida</taxon>
        <taxon>Poales</taxon>
        <taxon>Poaceae</taxon>
        <taxon>PACMAD clade</taxon>
        <taxon>Panicoideae</taxon>
        <taxon>Andropogonodae</taxon>
        <taxon>Andropogoneae</taxon>
        <taxon>Tripsacinae</taxon>
        <taxon>Zea</taxon>
    </lineage>
</organism>
<protein>
    <submittedName>
        <fullName evidence="1">Uncharacterized protein</fullName>
    </submittedName>
</protein>
<evidence type="ECO:0000313" key="2">
    <source>
        <dbReference type="Proteomes" id="UP000007305"/>
    </source>
</evidence>
<evidence type="ECO:0000313" key="1">
    <source>
        <dbReference type="EnsemblPlants" id="Zm00001eb236050_P001"/>
    </source>
</evidence>
<dbReference type="Gramene" id="Zm00001eb236050_T001">
    <property type="protein sequence ID" value="Zm00001eb236050_P001"/>
    <property type="gene ID" value="Zm00001eb236050"/>
</dbReference>
<dbReference type="EnsemblPlants" id="Zm00001eb236050_T001">
    <property type="protein sequence ID" value="Zm00001eb236050_P001"/>
    <property type="gene ID" value="Zm00001eb236050"/>
</dbReference>
<proteinExistence type="predicted"/>
<dbReference type="Proteomes" id="UP000007305">
    <property type="component" value="Chromosome 5"/>
</dbReference>
<name>A0A804PG73_MAIZE</name>
<reference evidence="1" key="2">
    <citation type="submission" date="2019-07" db="EMBL/GenBank/DDBJ databases">
        <authorList>
            <person name="Seetharam A."/>
            <person name="Woodhouse M."/>
            <person name="Cannon E."/>
        </authorList>
    </citation>
    <scope>NUCLEOTIDE SEQUENCE [LARGE SCALE GENOMIC DNA]</scope>
    <source>
        <strain evidence="1">cv. B73</strain>
    </source>
</reference>
<reference evidence="2" key="1">
    <citation type="journal article" date="2009" name="Science">
        <title>The B73 maize genome: complexity, diversity, and dynamics.</title>
        <authorList>
            <person name="Schnable P.S."/>
            <person name="Ware D."/>
            <person name="Fulton R.S."/>
            <person name="Stein J.C."/>
            <person name="Wei F."/>
            <person name="Pasternak S."/>
            <person name="Liang C."/>
            <person name="Zhang J."/>
            <person name="Fulton L."/>
            <person name="Graves T.A."/>
            <person name="Minx P."/>
            <person name="Reily A.D."/>
            <person name="Courtney L."/>
            <person name="Kruchowski S.S."/>
            <person name="Tomlinson C."/>
            <person name="Strong C."/>
            <person name="Delehaunty K."/>
            <person name="Fronick C."/>
            <person name="Courtney B."/>
            <person name="Rock S.M."/>
            <person name="Belter E."/>
            <person name="Du F."/>
            <person name="Kim K."/>
            <person name="Abbott R.M."/>
            <person name="Cotton M."/>
            <person name="Levy A."/>
            <person name="Marchetto P."/>
            <person name="Ochoa K."/>
            <person name="Jackson S.M."/>
            <person name="Gillam B."/>
            <person name="Chen W."/>
            <person name="Yan L."/>
            <person name="Higginbotham J."/>
            <person name="Cardenas M."/>
            <person name="Waligorski J."/>
            <person name="Applebaum E."/>
            <person name="Phelps L."/>
            <person name="Falcone J."/>
            <person name="Kanchi K."/>
            <person name="Thane T."/>
            <person name="Scimone A."/>
            <person name="Thane N."/>
            <person name="Henke J."/>
            <person name="Wang T."/>
            <person name="Ruppert J."/>
            <person name="Shah N."/>
            <person name="Rotter K."/>
            <person name="Hodges J."/>
            <person name="Ingenthron E."/>
            <person name="Cordes M."/>
            <person name="Kohlberg S."/>
            <person name="Sgro J."/>
            <person name="Delgado B."/>
            <person name="Mead K."/>
            <person name="Chinwalla A."/>
            <person name="Leonard S."/>
            <person name="Crouse K."/>
            <person name="Collura K."/>
            <person name="Kudrna D."/>
            <person name="Currie J."/>
            <person name="He R."/>
            <person name="Angelova A."/>
            <person name="Rajasekar S."/>
            <person name="Mueller T."/>
            <person name="Lomeli R."/>
            <person name="Scara G."/>
            <person name="Ko A."/>
            <person name="Delaney K."/>
            <person name="Wissotski M."/>
            <person name="Lopez G."/>
            <person name="Campos D."/>
            <person name="Braidotti M."/>
            <person name="Ashley E."/>
            <person name="Golser W."/>
            <person name="Kim H."/>
            <person name="Lee S."/>
            <person name="Lin J."/>
            <person name="Dujmic Z."/>
            <person name="Kim W."/>
            <person name="Talag J."/>
            <person name="Zuccolo A."/>
            <person name="Fan C."/>
            <person name="Sebastian A."/>
            <person name="Kramer M."/>
            <person name="Spiegel L."/>
            <person name="Nascimento L."/>
            <person name="Zutavern T."/>
            <person name="Miller B."/>
            <person name="Ambroise C."/>
            <person name="Muller S."/>
            <person name="Spooner W."/>
            <person name="Narechania A."/>
            <person name="Ren L."/>
            <person name="Wei S."/>
            <person name="Kumari S."/>
            <person name="Faga B."/>
            <person name="Levy M.J."/>
            <person name="McMahan L."/>
            <person name="Van Buren P."/>
            <person name="Vaughn M.W."/>
            <person name="Ying K."/>
            <person name="Yeh C.-T."/>
            <person name="Emrich S.J."/>
            <person name="Jia Y."/>
            <person name="Kalyanaraman A."/>
            <person name="Hsia A.-P."/>
            <person name="Barbazuk W.B."/>
            <person name="Baucom R.S."/>
            <person name="Brutnell T.P."/>
            <person name="Carpita N.C."/>
            <person name="Chaparro C."/>
            <person name="Chia J.-M."/>
            <person name="Deragon J.-M."/>
            <person name="Estill J.C."/>
            <person name="Fu Y."/>
            <person name="Jeddeloh J.A."/>
            <person name="Han Y."/>
            <person name="Lee H."/>
            <person name="Li P."/>
            <person name="Lisch D.R."/>
            <person name="Liu S."/>
            <person name="Liu Z."/>
            <person name="Nagel D.H."/>
            <person name="McCann M.C."/>
            <person name="SanMiguel P."/>
            <person name="Myers A.M."/>
            <person name="Nettleton D."/>
            <person name="Nguyen J."/>
            <person name="Penning B.W."/>
            <person name="Ponnala L."/>
            <person name="Schneider K.L."/>
            <person name="Schwartz D.C."/>
            <person name="Sharma A."/>
            <person name="Soderlund C."/>
            <person name="Springer N.M."/>
            <person name="Sun Q."/>
            <person name="Wang H."/>
            <person name="Waterman M."/>
            <person name="Westerman R."/>
            <person name="Wolfgruber T.K."/>
            <person name="Yang L."/>
            <person name="Yu Y."/>
            <person name="Zhang L."/>
            <person name="Zhou S."/>
            <person name="Zhu Q."/>
            <person name="Bennetzen J.L."/>
            <person name="Dawe R.K."/>
            <person name="Jiang J."/>
            <person name="Jiang N."/>
            <person name="Presting G.G."/>
            <person name="Wessler S.R."/>
            <person name="Aluru S."/>
            <person name="Martienssen R.A."/>
            <person name="Clifton S.W."/>
            <person name="McCombie W.R."/>
            <person name="Wing R.A."/>
            <person name="Wilson R.K."/>
        </authorList>
    </citation>
    <scope>NUCLEOTIDE SEQUENCE [LARGE SCALE GENOMIC DNA]</scope>
    <source>
        <strain evidence="2">cv. B73</strain>
    </source>
</reference>
<accession>A0A804PG73</accession>
<dbReference type="InParanoid" id="A0A804PG73"/>
<dbReference type="AlphaFoldDB" id="A0A804PG73"/>
<reference evidence="1" key="3">
    <citation type="submission" date="2021-05" db="UniProtKB">
        <authorList>
            <consortium name="EnsemblPlants"/>
        </authorList>
    </citation>
    <scope>IDENTIFICATION</scope>
    <source>
        <strain evidence="1">cv. B73</strain>
    </source>
</reference>
<sequence length="130" mass="14067">MTPTSSPGSSLLTTEAQPLLSVLMPYVWCCCGLSSFVSASCVATSPIPPWCLSSNFASSVQSARPRLDHGHRASSSPPWTQLLFCHCGHPAILVCRSPSLSLIPRYRVPYSISQPFPVPSICAALTRHRR</sequence>